<dbReference type="GO" id="GO:0005829">
    <property type="term" value="C:cytosol"/>
    <property type="evidence" value="ECO:0007669"/>
    <property type="project" value="TreeGrafter"/>
</dbReference>
<dbReference type="GO" id="GO:0004239">
    <property type="term" value="F:initiator methionyl aminopeptidase activity"/>
    <property type="evidence" value="ECO:0007669"/>
    <property type="project" value="UniProtKB-UniRule"/>
</dbReference>
<comment type="similarity">
    <text evidence="6">Belongs to the peptidase M24A family. Methionine aminopeptidase type 1 subfamily.</text>
</comment>
<comment type="catalytic activity">
    <reaction evidence="6 7">
        <text>Release of N-terminal amino acids, preferentially methionine, from peptides and arylamides.</text>
        <dbReference type="EC" id="3.4.11.18"/>
    </reaction>
</comment>
<feature type="binding site" evidence="6">
    <location>
        <position position="105"/>
    </location>
    <ligand>
        <name>a divalent metal cation</name>
        <dbReference type="ChEBI" id="CHEBI:60240"/>
        <label>2</label>
        <note>catalytic</note>
    </ligand>
</feature>
<dbReference type="InterPro" id="IPR036005">
    <property type="entry name" value="Creatinase/aminopeptidase-like"/>
</dbReference>
<organism evidence="9 10">
    <name type="scientific">candidate division TA06 bacterium DG_26</name>
    <dbReference type="NCBI Taxonomy" id="1703771"/>
    <lineage>
        <taxon>Bacteria</taxon>
        <taxon>Bacteria division TA06</taxon>
    </lineage>
</organism>
<feature type="binding site" evidence="6">
    <location>
        <position position="175"/>
    </location>
    <ligand>
        <name>substrate</name>
    </ligand>
</feature>
<feature type="binding site" evidence="6">
    <location>
        <position position="105"/>
    </location>
    <ligand>
        <name>a divalent metal cation</name>
        <dbReference type="ChEBI" id="CHEBI:60240"/>
        <label>1</label>
    </ligand>
</feature>
<dbReference type="Proteomes" id="UP000051124">
    <property type="component" value="Unassembled WGS sequence"/>
</dbReference>
<dbReference type="InterPro" id="IPR002467">
    <property type="entry name" value="Pept_M24A_MAP1"/>
</dbReference>
<evidence type="ECO:0000256" key="3">
    <source>
        <dbReference type="ARBA" id="ARBA00022670"/>
    </source>
</evidence>
<gene>
    <name evidence="6" type="primary">map</name>
    <name evidence="9" type="ORF">AMJ40_02235</name>
</gene>
<evidence type="ECO:0000313" key="10">
    <source>
        <dbReference type="Proteomes" id="UP000051124"/>
    </source>
</evidence>
<proteinExistence type="inferred from homology"/>
<evidence type="ECO:0000256" key="2">
    <source>
        <dbReference type="ARBA" id="ARBA00022438"/>
    </source>
</evidence>
<feature type="binding site" evidence="6">
    <location>
        <position position="232"/>
    </location>
    <ligand>
        <name>a divalent metal cation</name>
        <dbReference type="ChEBI" id="CHEBI:60240"/>
        <label>2</label>
        <note>catalytic</note>
    </ligand>
</feature>
<dbReference type="PANTHER" id="PTHR43330:SF27">
    <property type="entry name" value="METHIONINE AMINOPEPTIDASE"/>
    <property type="match status" value="1"/>
</dbReference>
<name>A0A0S7WKI4_UNCT6</name>
<dbReference type="SUPFAM" id="SSF55920">
    <property type="entry name" value="Creatinase/aminopeptidase"/>
    <property type="match status" value="1"/>
</dbReference>
<evidence type="ECO:0000256" key="6">
    <source>
        <dbReference type="HAMAP-Rule" id="MF_01974"/>
    </source>
</evidence>
<dbReference type="AlphaFoldDB" id="A0A0S7WKI4"/>
<protein>
    <recommendedName>
        <fullName evidence="6 7">Methionine aminopeptidase</fullName>
        <shortName evidence="6">MAP</shortName>
        <shortName evidence="6">MetAP</shortName>
        <ecNumber evidence="6 7">3.4.11.18</ecNumber>
    </recommendedName>
    <alternativeName>
        <fullName evidence="6">Peptidase M</fullName>
    </alternativeName>
</protein>
<dbReference type="GO" id="GO:0046872">
    <property type="term" value="F:metal ion binding"/>
    <property type="evidence" value="ECO:0007669"/>
    <property type="project" value="UniProtKB-UniRule"/>
</dbReference>
<evidence type="ECO:0000259" key="8">
    <source>
        <dbReference type="Pfam" id="PF00557"/>
    </source>
</evidence>
<dbReference type="Gene3D" id="3.90.230.10">
    <property type="entry name" value="Creatinase/methionine aminopeptidase superfamily"/>
    <property type="match status" value="1"/>
</dbReference>
<dbReference type="InterPro" id="IPR000994">
    <property type="entry name" value="Pept_M24"/>
</dbReference>
<comment type="caution">
    <text evidence="9">The sequence shown here is derived from an EMBL/GenBank/DDBJ whole genome shotgun (WGS) entry which is preliminary data.</text>
</comment>
<feature type="binding site" evidence="6">
    <location>
        <position position="77"/>
    </location>
    <ligand>
        <name>substrate</name>
    </ligand>
</feature>
<reference evidence="9 10" key="1">
    <citation type="journal article" date="2015" name="Microbiome">
        <title>Genomic resolution of linkages in carbon, nitrogen, and sulfur cycling among widespread estuary sediment bacteria.</title>
        <authorList>
            <person name="Baker B.J."/>
            <person name="Lazar C.S."/>
            <person name="Teske A.P."/>
            <person name="Dick G.J."/>
        </authorList>
    </citation>
    <scope>NUCLEOTIDE SEQUENCE [LARGE SCALE GENOMIC DNA]</scope>
    <source>
        <strain evidence="9">DG_26</strain>
    </source>
</reference>
<dbReference type="PATRIC" id="fig|1703771.3.peg.295"/>
<feature type="domain" description="Peptidase M24" evidence="8">
    <location>
        <begin position="12"/>
        <end position="238"/>
    </location>
</feature>
<dbReference type="HAMAP" id="MF_01974">
    <property type="entry name" value="MetAP_1"/>
    <property type="match status" value="1"/>
</dbReference>
<dbReference type="PANTHER" id="PTHR43330">
    <property type="entry name" value="METHIONINE AMINOPEPTIDASE"/>
    <property type="match status" value="1"/>
</dbReference>
<dbReference type="GO" id="GO:0006508">
    <property type="term" value="P:proteolysis"/>
    <property type="evidence" value="ECO:0007669"/>
    <property type="project" value="UniProtKB-KW"/>
</dbReference>
<comment type="subunit">
    <text evidence="6">Monomer.</text>
</comment>
<keyword evidence="4 6" id="KW-0479">Metal-binding</keyword>
<evidence type="ECO:0000256" key="4">
    <source>
        <dbReference type="ARBA" id="ARBA00022723"/>
    </source>
</evidence>
<dbReference type="PRINTS" id="PR00599">
    <property type="entry name" value="MAPEPTIDASE"/>
</dbReference>
<comment type="function">
    <text evidence="1 6">Removes the N-terminal methionine from nascent proteins. The N-terminal methionine is often cleaved when the second residue in the primary sequence is small and uncharged (Met-Ala-, Cys, Gly, Pro, Ser, Thr, or Val). Requires deformylation of the N(alpha)-formylated initiator methionine before it can be hydrolyzed.</text>
</comment>
<feature type="binding site" evidence="6">
    <location>
        <position position="168"/>
    </location>
    <ligand>
        <name>a divalent metal cation</name>
        <dbReference type="ChEBI" id="CHEBI:60240"/>
        <label>2</label>
        <note>catalytic</note>
    </ligand>
</feature>
<accession>A0A0S7WKI4</accession>
<keyword evidence="5 6" id="KW-0378">Hydrolase</keyword>
<evidence type="ECO:0000313" key="9">
    <source>
        <dbReference type="EMBL" id="KPJ50670.1"/>
    </source>
</evidence>
<keyword evidence="3 6" id="KW-0645">Protease</keyword>
<dbReference type="EC" id="3.4.11.18" evidence="6 7"/>
<sequence length="248" mass="26856">MIILKSRREVDLIRESGRILAHALESLEHRIVPGAELKEIEDSVTEFIHQHGATPAFKGYKGFPGAICISVNDEVVHGIPDKRRLCEGDIVSIDIGVSKGGYYSDGARTFPVGAISAQARKLLEVTEAALHEGIAKAVEGNRLSDISWAIQSYVEKHGFSIVRELTGHGIGRALHEAPSIPNFGPPGKGPLLREGMVLAIEPMVNAGNPETFTCDDGWTVKSKDGSLSAHFEHTVWVRKGKALILTLP</sequence>
<dbReference type="InterPro" id="IPR001714">
    <property type="entry name" value="Pept_M24_MAP"/>
</dbReference>
<dbReference type="EMBL" id="LIZT01000015">
    <property type="protein sequence ID" value="KPJ50670.1"/>
    <property type="molecule type" value="Genomic_DNA"/>
</dbReference>
<dbReference type="NCBIfam" id="TIGR00500">
    <property type="entry name" value="met_pdase_I"/>
    <property type="match status" value="1"/>
</dbReference>
<feature type="binding site" evidence="6">
    <location>
        <position position="232"/>
    </location>
    <ligand>
        <name>a divalent metal cation</name>
        <dbReference type="ChEBI" id="CHEBI:60240"/>
        <label>1</label>
    </ligand>
</feature>
<evidence type="ECO:0000256" key="1">
    <source>
        <dbReference type="ARBA" id="ARBA00002521"/>
    </source>
</evidence>
<feature type="binding site" evidence="6">
    <location>
        <position position="201"/>
    </location>
    <ligand>
        <name>a divalent metal cation</name>
        <dbReference type="ChEBI" id="CHEBI:60240"/>
        <label>2</label>
        <note>catalytic</note>
    </ligand>
</feature>
<dbReference type="CDD" id="cd01086">
    <property type="entry name" value="MetAP1"/>
    <property type="match status" value="1"/>
</dbReference>
<dbReference type="GO" id="GO:0070006">
    <property type="term" value="F:metalloaminopeptidase activity"/>
    <property type="evidence" value="ECO:0007669"/>
    <property type="project" value="UniProtKB-UniRule"/>
</dbReference>
<feature type="binding site" evidence="6">
    <location>
        <position position="94"/>
    </location>
    <ligand>
        <name>a divalent metal cation</name>
        <dbReference type="ChEBI" id="CHEBI:60240"/>
        <label>1</label>
    </ligand>
</feature>
<evidence type="ECO:0000256" key="5">
    <source>
        <dbReference type="ARBA" id="ARBA00022801"/>
    </source>
</evidence>
<evidence type="ECO:0000256" key="7">
    <source>
        <dbReference type="RuleBase" id="RU003653"/>
    </source>
</evidence>
<dbReference type="Pfam" id="PF00557">
    <property type="entry name" value="Peptidase_M24"/>
    <property type="match status" value="1"/>
</dbReference>
<keyword evidence="2 6" id="KW-0031">Aminopeptidase</keyword>
<comment type="cofactor">
    <cofactor evidence="6">
        <name>Co(2+)</name>
        <dbReference type="ChEBI" id="CHEBI:48828"/>
    </cofactor>
    <cofactor evidence="6">
        <name>Zn(2+)</name>
        <dbReference type="ChEBI" id="CHEBI:29105"/>
    </cofactor>
    <cofactor evidence="6">
        <name>Mn(2+)</name>
        <dbReference type="ChEBI" id="CHEBI:29035"/>
    </cofactor>
    <cofactor evidence="6">
        <name>Fe(2+)</name>
        <dbReference type="ChEBI" id="CHEBI:29033"/>
    </cofactor>
    <text evidence="6">Binds 2 divalent metal cations per subunit. Has a high-affinity and a low affinity metal-binding site. The true nature of the physiological cofactor is under debate. The enzyme is active with cobalt, zinc, manganese or divalent iron ions. Most likely, methionine aminopeptidases function as mononuclear Fe(2+)-metalloproteases under physiological conditions, and the catalytically relevant metal-binding site has been assigned to the histidine-containing high-affinity site.</text>
</comment>